<dbReference type="InterPro" id="IPR019734">
    <property type="entry name" value="TPR_rpt"/>
</dbReference>
<dbReference type="SUPFAM" id="SSF48452">
    <property type="entry name" value="TPR-like"/>
    <property type="match status" value="1"/>
</dbReference>
<dbReference type="PROSITE" id="PS50005">
    <property type="entry name" value="TPR"/>
    <property type="match status" value="1"/>
</dbReference>
<feature type="repeat" description="TPR" evidence="1">
    <location>
        <begin position="60"/>
        <end position="93"/>
    </location>
</feature>
<protein>
    <submittedName>
        <fullName evidence="3">Uncharacterized protein</fullName>
    </submittedName>
</protein>
<evidence type="ECO:0000313" key="3">
    <source>
        <dbReference type="EMBL" id="PCI77065.1"/>
    </source>
</evidence>
<keyword evidence="1" id="KW-0802">TPR repeat</keyword>
<dbReference type="AlphaFoldDB" id="A0A2A4X4V5"/>
<name>A0A2A4X4V5_9GAMM</name>
<dbReference type="EMBL" id="NVUL01000049">
    <property type="protein sequence ID" value="PCI77065.1"/>
    <property type="molecule type" value="Genomic_DNA"/>
</dbReference>
<dbReference type="Gene3D" id="1.25.40.10">
    <property type="entry name" value="Tetratricopeptide repeat domain"/>
    <property type="match status" value="1"/>
</dbReference>
<feature type="chain" id="PRO_5011997680" evidence="2">
    <location>
        <begin position="27"/>
        <end position="442"/>
    </location>
</feature>
<reference evidence="4" key="1">
    <citation type="submission" date="2017-08" db="EMBL/GenBank/DDBJ databases">
        <title>A dynamic microbial community with high functional redundancy inhabits the cold, oxic subseafloor aquifer.</title>
        <authorList>
            <person name="Tully B.J."/>
            <person name="Wheat C.G."/>
            <person name="Glazer B.T."/>
            <person name="Huber J.A."/>
        </authorList>
    </citation>
    <scope>NUCLEOTIDE SEQUENCE [LARGE SCALE GENOMIC DNA]</scope>
</reference>
<feature type="signal peptide" evidence="2">
    <location>
        <begin position="1"/>
        <end position="26"/>
    </location>
</feature>
<sequence>MQRFFYYSLHFIVSFGLATSASNASAECPDLTPYYPGADVNWPLLSQQLEPLSSECLESSEFYALLGAAKLNSGNIADAFESLERALLLEPGNGAAQMDYAQALYLQGQLFSALEINDALLGREDLPSNLQAIVLQRQRSWRALTTERSAQLDILAGFDNNLNGAPDPSQLTLTLSGEPIVLLLNEEFRPKSGPYMNFRLGGRYRQLGPNYQHNWLTEVRGRLSEDSESDLLQFDSRYAFIRPGRKQSWQVSTGISHLQFGGSSLYTGADVSARYQRASSLSCKPYYQMATQYQSFHNQRQLNALESKAGVGLNCPRSSSWGNHQFSTELSLLSNTAIESERAGGDRDGWQASLDWQIDLPLGEFRSQLGYSRLNDTDGYSPLLANGAERWLRRSYLLLQYRRPLFEGTTLLVNMFHQDQRSNLELFQTVDSTIEIGISLAL</sequence>
<proteinExistence type="predicted"/>
<dbReference type="Proteomes" id="UP000218767">
    <property type="component" value="Unassembled WGS sequence"/>
</dbReference>
<keyword evidence="2" id="KW-0732">Signal</keyword>
<accession>A0A2A4X4V5</accession>
<evidence type="ECO:0000256" key="2">
    <source>
        <dbReference type="SAM" id="SignalP"/>
    </source>
</evidence>
<organism evidence="3 4">
    <name type="scientific">SAR86 cluster bacterium</name>
    <dbReference type="NCBI Taxonomy" id="2030880"/>
    <lineage>
        <taxon>Bacteria</taxon>
        <taxon>Pseudomonadati</taxon>
        <taxon>Pseudomonadota</taxon>
        <taxon>Gammaproteobacteria</taxon>
        <taxon>SAR86 cluster</taxon>
    </lineage>
</organism>
<gene>
    <name evidence="3" type="ORF">COB20_09025</name>
</gene>
<dbReference type="InterPro" id="IPR011990">
    <property type="entry name" value="TPR-like_helical_dom_sf"/>
</dbReference>
<comment type="caution">
    <text evidence="3">The sequence shown here is derived from an EMBL/GenBank/DDBJ whole genome shotgun (WGS) entry which is preliminary data.</text>
</comment>
<evidence type="ECO:0000313" key="4">
    <source>
        <dbReference type="Proteomes" id="UP000218767"/>
    </source>
</evidence>
<evidence type="ECO:0000256" key="1">
    <source>
        <dbReference type="PROSITE-ProRule" id="PRU00339"/>
    </source>
</evidence>
<dbReference type="Pfam" id="PF14559">
    <property type="entry name" value="TPR_19"/>
    <property type="match status" value="1"/>
</dbReference>